<dbReference type="GO" id="GO:0015721">
    <property type="term" value="P:bile acid and bile salt transport"/>
    <property type="evidence" value="ECO:0007669"/>
    <property type="project" value="InterPro"/>
</dbReference>
<protein>
    <submittedName>
        <fullName evidence="2">Uncharacterized protein</fullName>
    </submittedName>
</protein>
<dbReference type="GO" id="GO:0022857">
    <property type="term" value="F:transmembrane transporter activity"/>
    <property type="evidence" value="ECO:0007669"/>
    <property type="project" value="InterPro"/>
</dbReference>
<evidence type="ECO:0000313" key="3">
    <source>
        <dbReference type="Proteomes" id="UP000001646"/>
    </source>
</evidence>
<dbReference type="Proteomes" id="UP000001646">
    <property type="component" value="Unplaced"/>
</dbReference>
<keyword evidence="3" id="KW-1185">Reference proteome</keyword>
<dbReference type="Ensembl" id="ENSACAT00000055221.1">
    <property type="protein sequence ID" value="ENSACAP00000034799.1"/>
    <property type="gene ID" value="ENSACAG00000042113.1"/>
</dbReference>
<organism evidence="2 3">
    <name type="scientific">Anolis carolinensis</name>
    <name type="common">Green anole</name>
    <name type="synonym">American chameleon</name>
    <dbReference type="NCBI Taxonomy" id="28377"/>
    <lineage>
        <taxon>Eukaryota</taxon>
        <taxon>Metazoa</taxon>
        <taxon>Chordata</taxon>
        <taxon>Craniata</taxon>
        <taxon>Vertebrata</taxon>
        <taxon>Euteleostomi</taxon>
        <taxon>Lepidosauria</taxon>
        <taxon>Squamata</taxon>
        <taxon>Bifurcata</taxon>
        <taxon>Unidentata</taxon>
        <taxon>Episquamata</taxon>
        <taxon>Toxicofera</taxon>
        <taxon>Iguania</taxon>
        <taxon>Dactyloidae</taxon>
        <taxon>Anolis</taxon>
    </lineage>
</organism>
<dbReference type="GeneTree" id="ENSGT01040000244719"/>
<reference evidence="2" key="1">
    <citation type="submission" date="2009-12" db="EMBL/GenBank/DDBJ databases">
        <title>The Genome Sequence of Anolis carolinensis (Green Anole Lizard).</title>
        <authorList>
            <consortium name="The Genome Sequencing Platform"/>
            <person name="Di Palma F."/>
            <person name="Alfoldi J."/>
            <person name="Heiman D."/>
            <person name="Young S."/>
            <person name="Grabherr M."/>
            <person name="Johnson J."/>
            <person name="Lander E.S."/>
            <person name="Lindblad-Toh K."/>
        </authorList>
    </citation>
    <scope>NUCLEOTIDE SEQUENCE [LARGE SCALE GENOMIC DNA]</scope>
    <source>
        <strain evidence="2">JBL SC #1</strain>
    </source>
</reference>
<accession>A0A803THV9</accession>
<sequence>QHDFMGPPGPPGAEQGHGTVYPSFSISPLFLASAWNYSILGLSALVLVIGMGLLVANIKPAETEMKQAFVLLKDDSNPEALADSLLPQTQNAGEVSIHWKDGNVTALYEEKPEVDI</sequence>
<reference evidence="2" key="3">
    <citation type="submission" date="2025-09" db="UniProtKB">
        <authorList>
            <consortium name="Ensembl"/>
        </authorList>
    </citation>
    <scope>IDENTIFICATION</scope>
</reference>
<dbReference type="Pfam" id="PF15048">
    <property type="entry name" value="OSTbeta"/>
    <property type="match status" value="1"/>
</dbReference>
<keyword evidence="1" id="KW-0812">Transmembrane</keyword>
<reference evidence="2" key="2">
    <citation type="submission" date="2025-08" db="UniProtKB">
        <authorList>
            <consortium name="Ensembl"/>
        </authorList>
    </citation>
    <scope>IDENTIFICATION</scope>
</reference>
<dbReference type="AlphaFoldDB" id="A0A803THV9"/>
<keyword evidence="1" id="KW-1133">Transmembrane helix</keyword>
<name>A0A803THV9_ANOCA</name>
<feature type="transmembrane region" description="Helical" evidence="1">
    <location>
        <begin position="34"/>
        <end position="56"/>
    </location>
</feature>
<keyword evidence="1" id="KW-0472">Membrane</keyword>
<proteinExistence type="predicted"/>
<dbReference type="InterPro" id="IPR029387">
    <property type="entry name" value="OSTbeta"/>
</dbReference>
<dbReference type="GO" id="GO:0005886">
    <property type="term" value="C:plasma membrane"/>
    <property type="evidence" value="ECO:0007669"/>
    <property type="project" value="InterPro"/>
</dbReference>
<evidence type="ECO:0000256" key="1">
    <source>
        <dbReference type="SAM" id="Phobius"/>
    </source>
</evidence>
<dbReference type="GO" id="GO:0046982">
    <property type="term" value="F:protein heterodimerization activity"/>
    <property type="evidence" value="ECO:0007669"/>
    <property type="project" value="InterPro"/>
</dbReference>
<evidence type="ECO:0000313" key="2">
    <source>
        <dbReference type="Ensembl" id="ENSACAP00000034799.1"/>
    </source>
</evidence>
<dbReference type="InParanoid" id="A0A803THV9"/>